<dbReference type="RefSeq" id="WP_219292389.1">
    <property type="nucleotide sequence ID" value="NZ_RPHB01000008.1"/>
</dbReference>
<dbReference type="SMART" id="SM00116">
    <property type="entry name" value="CBS"/>
    <property type="match status" value="2"/>
</dbReference>
<dbReference type="Proteomes" id="UP000727490">
    <property type="component" value="Unassembled WGS sequence"/>
</dbReference>
<protein>
    <submittedName>
        <fullName evidence="4">CBS domain-containing protein</fullName>
    </submittedName>
</protein>
<dbReference type="Pfam" id="PF00571">
    <property type="entry name" value="CBS"/>
    <property type="match status" value="2"/>
</dbReference>
<evidence type="ECO:0000256" key="1">
    <source>
        <dbReference type="ARBA" id="ARBA00023122"/>
    </source>
</evidence>
<dbReference type="PANTHER" id="PTHR43080:SF2">
    <property type="entry name" value="CBS DOMAIN-CONTAINING PROTEIN"/>
    <property type="match status" value="1"/>
</dbReference>
<evidence type="ECO:0000256" key="2">
    <source>
        <dbReference type="PROSITE-ProRule" id="PRU00703"/>
    </source>
</evidence>
<proteinExistence type="predicted"/>
<evidence type="ECO:0000313" key="4">
    <source>
        <dbReference type="EMBL" id="MBW3469372.1"/>
    </source>
</evidence>
<keyword evidence="1 2" id="KW-0129">CBS domain</keyword>
<keyword evidence="5" id="KW-1185">Reference proteome</keyword>
<feature type="domain" description="CBS" evidence="3">
    <location>
        <begin position="85"/>
        <end position="139"/>
    </location>
</feature>
<evidence type="ECO:0000313" key="5">
    <source>
        <dbReference type="Proteomes" id="UP000727490"/>
    </source>
</evidence>
<dbReference type="InterPro" id="IPR000644">
    <property type="entry name" value="CBS_dom"/>
</dbReference>
<dbReference type="AlphaFoldDB" id="A0A951IZQ4"/>
<feature type="domain" description="CBS" evidence="3">
    <location>
        <begin position="11"/>
        <end position="71"/>
    </location>
</feature>
<dbReference type="PROSITE" id="PS51371">
    <property type="entry name" value="CBS"/>
    <property type="match status" value="2"/>
</dbReference>
<organism evidence="4 5">
    <name type="scientific">Arthrospiribacter ruber</name>
    <dbReference type="NCBI Taxonomy" id="2487934"/>
    <lineage>
        <taxon>Bacteria</taxon>
        <taxon>Pseudomonadati</taxon>
        <taxon>Bacteroidota</taxon>
        <taxon>Cytophagia</taxon>
        <taxon>Cytophagales</taxon>
        <taxon>Cyclobacteriaceae</taxon>
        <taxon>Arthrospiribacter</taxon>
    </lineage>
</organism>
<reference evidence="4 5" key="1">
    <citation type="journal article" date="2020" name="Syst. Appl. Microbiol.">
        <title>Arthrospiribacter ruber gen. nov., sp. nov., a novel bacterium isolated from Arthrospira cultures.</title>
        <authorList>
            <person name="Waleron M."/>
            <person name="Misztak A."/>
            <person name="Waleron M.M."/>
            <person name="Furmaniak M."/>
            <person name="Mrozik A."/>
            <person name="Waleron K."/>
        </authorList>
    </citation>
    <scope>NUCLEOTIDE SEQUENCE [LARGE SCALE GENOMIC DNA]</scope>
    <source>
        <strain evidence="4 5">DPMB0001</strain>
    </source>
</reference>
<gene>
    <name evidence="4" type="ORF">EGN73_16365</name>
</gene>
<dbReference type="InterPro" id="IPR051257">
    <property type="entry name" value="Diverse_CBS-Domain"/>
</dbReference>
<sequence>MKIDLKVAEIMTKNVVSADIAQSLPDIINIFRKHKIRHVPVLDGKNIIGIISRTDINRLTFGALFENNEPSEEPILEMLSISQVMSSNPRSVSPDDTLKKVAKIFAEEEFHALPVVEEGKLKGIITTTDLIRQMLSNES</sequence>
<dbReference type="CDD" id="cd04584">
    <property type="entry name" value="CBS_pair_AcuB_like"/>
    <property type="match status" value="1"/>
</dbReference>
<accession>A0A951IZQ4</accession>
<dbReference type="PANTHER" id="PTHR43080">
    <property type="entry name" value="CBS DOMAIN-CONTAINING PROTEIN CBSX3, MITOCHONDRIAL"/>
    <property type="match status" value="1"/>
</dbReference>
<evidence type="ECO:0000259" key="3">
    <source>
        <dbReference type="PROSITE" id="PS51371"/>
    </source>
</evidence>
<name>A0A951IZQ4_9BACT</name>
<comment type="caution">
    <text evidence="4">The sequence shown here is derived from an EMBL/GenBank/DDBJ whole genome shotgun (WGS) entry which is preliminary data.</text>
</comment>
<dbReference type="EMBL" id="RPHB01000008">
    <property type="protein sequence ID" value="MBW3469372.1"/>
    <property type="molecule type" value="Genomic_DNA"/>
</dbReference>